<keyword evidence="3 6" id="KW-0413">Isomerase</keyword>
<evidence type="ECO:0000256" key="3">
    <source>
        <dbReference type="ARBA" id="ARBA00023235"/>
    </source>
</evidence>
<dbReference type="SUPFAM" id="SSF50891">
    <property type="entry name" value="Cyclophilin-like"/>
    <property type="match status" value="1"/>
</dbReference>
<dbReference type="Proteomes" id="UP000076079">
    <property type="component" value="Chromosome"/>
</dbReference>
<evidence type="ECO:0000256" key="2">
    <source>
        <dbReference type="ARBA" id="ARBA00023110"/>
    </source>
</evidence>
<dbReference type="EC" id="5.2.1.8" evidence="1"/>
<sequence length="743" mass="77329">MVLAHVWLGTTALAQAQAPAIDVRTAILQADDARITSAAPRAVIDTVLASGTAEAQVMAVRAIGRTRRAEFLGPAVRALDNQSIDVRREAAFAVAHIGSADGSTHAAALDALRQRLTRETDPFVTASLAESIGRLSFPSVASVDAAAGVLAGAWARANASPARAVVSVGVARGTEAMARRVRTLAGTGSDSPGLVALLESLLDRHAPPTPGTVALQDVLDRRVRRLATTGLMTLRSLSAPRRVAAAGDADAQVRRLAVIDLSSRPEVSDADAADAFSDESMLVRHAAVSRLGSRLPTRAEVAVSDRHVSVRLAALDALGEAHACRSACETRLVTTPTGANWHEYAHALVAAARTDAAAARPLVARAASSDVWQVRMYAGRAAGTTLQADVLGALSADTDVNVRHAALAAWREAKLPNLTAAALDALGSDDGQLVIEAANALRGTGADRGTVTALRAALARLTAQKRETSRDPRVALIERIDELDAERATTLRPYLSDFDPFIAERVTALLRTRGVGLPDDSPGSPLARRSLGAGGSPANAGPRSENGPYRSTSAGAADSPIPPTWNDVTRLQGTTVTLTFSGNRTLTFRLYAELAPTAVARFVAQVNRGEWNGRTFHRVEPGFVVQGGSPAANEYAGAADFARDEFSSLSHVRGTIGISTRGPDTGDGQIFINLVDNARLDFAYTVLGSLTGDSGLIDDIVEGEAIESATVVRPVAADRRTSPAATCLAPGVGVGPCPTHGAP</sequence>
<accession>A0A143PWJ1</accession>
<evidence type="ECO:0000313" key="7">
    <source>
        <dbReference type="Proteomes" id="UP000076079"/>
    </source>
</evidence>
<dbReference type="Gene3D" id="1.25.10.10">
    <property type="entry name" value="Leucine-rich Repeat Variant"/>
    <property type="match status" value="1"/>
</dbReference>
<dbReference type="Pfam" id="PF13646">
    <property type="entry name" value="HEAT_2"/>
    <property type="match status" value="1"/>
</dbReference>
<evidence type="ECO:0000259" key="5">
    <source>
        <dbReference type="PROSITE" id="PS50072"/>
    </source>
</evidence>
<dbReference type="AlphaFoldDB" id="A0A143PWJ1"/>
<evidence type="ECO:0000256" key="1">
    <source>
        <dbReference type="ARBA" id="ARBA00013194"/>
    </source>
</evidence>
<dbReference type="Pfam" id="PF00160">
    <property type="entry name" value="Pro_isomerase"/>
    <property type="match status" value="1"/>
</dbReference>
<gene>
    <name evidence="6" type="primary">ppiB_3</name>
    <name evidence="6" type="ORF">LuPra_06226</name>
</gene>
<dbReference type="InterPro" id="IPR016024">
    <property type="entry name" value="ARM-type_fold"/>
</dbReference>
<dbReference type="KEGG" id="abac:LuPra_06226"/>
<keyword evidence="2" id="KW-0697">Rotamase</keyword>
<dbReference type="InterPro" id="IPR002130">
    <property type="entry name" value="Cyclophilin-type_PPIase_dom"/>
</dbReference>
<dbReference type="SUPFAM" id="SSF48371">
    <property type="entry name" value="ARM repeat"/>
    <property type="match status" value="1"/>
</dbReference>
<dbReference type="EMBL" id="CP015136">
    <property type="protein sequence ID" value="AMY12942.1"/>
    <property type="molecule type" value="Genomic_DNA"/>
</dbReference>
<dbReference type="InterPro" id="IPR029000">
    <property type="entry name" value="Cyclophilin-like_dom_sf"/>
</dbReference>
<proteinExistence type="predicted"/>
<name>A0A143PWJ1_LUTPR</name>
<organism evidence="6 7">
    <name type="scientific">Luteitalea pratensis</name>
    <dbReference type="NCBI Taxonomy" id="1855912"/>
    <lineage>
        <taxon>Bacteria</taxon>
        <taxon>Pseudomonadati</taxon>
        <taxon>Acidobacteriota</taxon>
        <taxon>Vicinamibacteria</taxon>
        <taxon>Vicinamibacterales</taxon>
        <taxon>Vicinamibacteraceae</taxon>
        <taxon>Luteitalea</taxon>
    </lineage>
</organism>
<dbReference type="InterPro" id="IPR011989">
    <property type="entry name" value="ARM-like"/>
</dbReference>
<evidence type="ECO:0000256" key="4">
    <source>
        <dbReference type="SAM" id="MobiDB-lite"/>
    </source>
</evidence>
<dbReference type="PANTHER" id="PTHR45625:SF4">
    <property type="entry name" value="PEPTIDYLPROLYL ISOMERASE DOMAIN AND WD REPEAT-CONTAINING PROTEIN 1"/>
    <property type="match status" value="1"/>
</dbReference>
<dbReference type="PRINTS" id="PR00153">
    <property type="entry name" value="CSAPPISMRASE"/>
</dbReference>
<dbReference type="Gene3D" id="2.40.100.10">
    <property type="entry name" value="Cyclophilin-like"/>
    <property type="match status" value="1"/>
</dbReference>
<reference evidence="6 7" key="1">
    <citation type="journal article" date="2016" name="Genome Announc.">
        <title>First Complete Genome Sequence of a Subdivision 6 Acidobacterium Strain.</title>
        <authorList>
            <person name="Huang S."/>
            <person name="Vieira S."/>
            <person name="Bunk B."/>
            <person name="Riedel T."/>
            <person name="Sproer C."/>
            <person name="Overmann J."/>
        </authorList>
    </citation>
    <scope>NUCLEOTIDE SEQUENCE [LARGE SCALE GENOMIC DNA]</scope>
    <source>
        <strain evidence="7">DSM 100886 HEG_-6_39</strain>
    </source>
</reference>
<keyword evidence="7" id="KW-1185">Reference proteome</keyword>
<dbReference type="RefSeq" id="WP_162472871.1">
    <property type="nucleotide sequence ID" value="NZ_CP015136.1"/>
</dbReference>
<feature type="domain" description="PPIase cyclophilin-type" evidence="5">
    <location>
        <begin position="586"/>
        <end position="734"/>
    </location>
</feature>
<protein>
    <recommendedName>
        <fullName evidence="1">peptidylprolyl isomerase</fullName>
        <ecNumber evidence="1">5.2.1.8</ecNumber>
    </recommendedName>
</protein>
<dbReference type="STRING" id="1855912.LuPra_06226"/>
<feature type="region of interest" description="Disordered" evidence="4">
    <location>
        <begin position="514"/>
        <end position="568"/>
    </location>
</feature>
<dbReference type="GO" id="GO:0003755">
    <property type="term" value="F:peptidyl-prolyl cis-trans isomerase activity"/>
    <property type="evidence" value="ECO:0007669"/>
    <property type="project" value="UniProtKB-KW"/>
</dbReference>
<evidence type="ECO:0000313" key="6">
    <source>
        <dbReference type="EMBL" id="AMY12942.1"/>
    </source>
</evidence>
<reference evidence="7" key="2">
    <citation type="submission" date="2016-04" db="EMBL/GenBank/DDBJ databases">
        <title>First Complete Genome Sequence of a Subdivision 6 Acidobacterium.</title>
        <authorList>
            <person name="Huang S."/>
            <person name="Vieira S."/>
            <person name="Bunk B."/>
            <person name="Riedel T."/>
            <person name="Sproeer C."/>
            <person name="Overmann J."/>
        </authorList>
    </citation>
    <scope>NUCLEOTIDE SEQUENCE [LARGE SCALE GENOMIC DNA]</scope>
    <source>
        <strain evidence="7">DSM 100886 HEG_-6_39</strain>
    </source>
</reference>
<dbReference type="PANTHER" id="PTHR45625">
    <property type="entry name" value="PEPTIDYL-PROLYL CIS-TRANS ISOMERASE-RELATED"/>
    <property type="match status" value="1"/>
</dbReference>
<dbReference type="PROSITE" id="PS50072">
    <property type="entry name" value="CSA_PPIASE_2"/>
    <property type="match status" value="1"/>
</dbReference>
<dbReference type="InterPro" id="IPR044666">
    <property type="entry name" value="Cyclophilin_A-like"/>
</dbReference>